<reference evidence="2 3" key="1">
    <citation type="submission" date="2016-10" db="EMBL/GenBank/DDBJ databases">
        <authorList>
            <person name="de Groot N.N."/>
        </authorList>
    </citation>
    <scope>NUCLEOTIDE SEQUENCE [LARGE SCALE GENOMIC DNA]</scope>
    <source>
        <strain evidence="2 3">DSM 22024</strain>
    </source>
</reference>
<dbReference type="SUPFAM" id="SSF48239">
    <property type="entry name" value="Terpenoid cyclases/Protein prenyltransferases"/>
    <property type="match status" value="1"/>
</dbReference>
<keyword evidence="3" id="KW-1185">Reference proteome</keyword>
<dbReference type="RefSeq" id="WP_092652768.1">
    <property type="nucleotide sequence ID" value="NZ_LT629732.1"/>
</dbReference>
<proteinExistence type="predicted"/>
<organism evidence="2 3">
    <name type="scientific">Actinopolymorpha singaporensis</name>
    <dbReference type="NCBI Taxonomy" id="117157"/>
    <lineage>
        <taxon>Bacteria</taxon>
        <taxon>Bacillati</taxon>
        <taxon>Actinomycetota</taxon>
        <taxon>Actinomycetes</taxon>
        <taxon>Propionibacteriales</taxon>
        <taxon>Actinopolymorphaceae</taxon>
        <taxon>Actinopolymorpha</taxon>
    </lineage>
</organism>
<dbReference type="OrthoDB" id="3286086at2"/>
<evidence type="ECO:0000313" key="3">
    <source>
        <dbReference type="Proteomes" id="UP000198983"/>
    </source>
</evidence>
<dbReference type="Proteomes" id="UP000198983">
    <property type="component" value="Chromosome I"/>
</dbReference>
<evidence type="ECO:0000256" key="1">
    <source>
        <dbReference type="SAM" id="MobiDB-lite"/>
    </source>
</evidence>
<sequence>MVDLSAANDFVATHARLLERRRFGLLTGQATPAQVVTALMAYRNPDGGFGSGLEPDLRSASSQPVGALGAFEVLGELATTAGAIVEPGLVAQTMDWLDSVTRSDGGVPFVLPSAADAAYAPQWTPEPDPGSSLHLTAAVAAGAHRIAGAGSKSDVSGGVGSGPAAHPWLRRATGYCWSRLTDGYRPAHAIELRYVVEFLDAVPDRERARAVLESTIRPHVPAGGDLAVAGGAEGERQTTTDLSPLPDAASRALFDPRAVDRDLSLLAAGQRADGGWTVDWAPFSELSDLEWRGIVTVRTLRVLAANGRVDLPGVPGGAARARRDQGNDDQENAG</sequence>
<feature type="region of interest" description="Disordered" evidence="1">
    <location>
        <begin position="223"/>
        <end position="247"/>
    </location>
</feature>
<dbReference type="EMBL" id="LT629732">
    <property type="protein sequence ID" value="SDS25395.1"/>
    <property type="molecule type" value="Genomic_DNA"/>
</dbReference>
<accession>A0A1H1QPQ1</accession>
<dbReference type="STRING" id="117157.SAMN04489717_2100"/>
<dbReference type="AlphaFoldDB" id="A0A1H1QPQ1"/>
<evidence type="ECO:0008006" key="4">
    <source>
        <dbReference type="Google" id="ProtNLM"/>
    </source>
</evidence>
<name>A0A1H1QPQ1_9ACTN</name>
<dbReference type="InterPro" id="IPR008930">
    <property type="entry name" value="Terpenoid_cyclase/PrenylTrfase"/>
</dbReference>
<evidence type="ECO:0000313" key="2">
    <source>
        <dbReference type="EMBL" id="SDS25395.1"/>
    </source>
</evidence>
<protein>
    <recommendedName>
        <fullName evidence="4">Prenyltransferase and squalene oxidase repeat-containing protein</fullName>
    </recommendedName>
</protein>
<gene>
    <name evidence="2" type="ORF">SAMN04489717_2100</name>
</gene>
<feature type="region of interest" description="Disordered" evidence="1">
    <location>
        <begin position="313"/>
        <end position="334"/>
    </location>
</feature>